<protein>
    <submittedName>
        <fullName evidence="2">Uncharacterized protein</fullName>
    </submittedName>
</protein>
<evidence type="ECO:0000313" key="2">
    <source>
        <dbReference type="EMBL" id="KAF2241233.1"/>
    </source>
</evidence>
<dbReference type="RefSeq" id="XP_033676237.1">
    <property type="nucleotide sequence ID" value="XM_033830505.1"/>
</dbReference>
<accession>A0A6A6HUL3</accession>
<dbReference type="Proteomes" id="UP000800094">
    <property type="component" value="Unassembled WGS sequence"/>
</dbReference>
<dbReference type="EMBL" id="ML987213">
    <property type="protein sequence ID" value="KAF2241233.1"/>
    <property type="molecule type" value="Genomic_DNA"/>
</dbReference>
<gene>
    <name evidence="2" type="ORF">BU26DRAFT_525431</name>
</gene>
<keyword evidence="3" id="KW-1185">Reference proteome</keyword>
<feature type="compositionally biased region" description="Polar residues" evidence="1">
    <location>
        <begin position="68"/>
        <end position="86"/>
    </location>
</feature>
<feature type="compositionally biased region" description="Basic and acidic residues" evidence="1">
    <location>
        <begin position="127"/>
        <end position="148"/>
    </location>
</feature>
<dbReference type="AlphaFoldDB" id="A0A6A6HUL3"/>
<evidence type="ECO:0000313" key="3">
    <source>
        <dbReference type="Proteomes" id="UP000800094"/>
    </source>
</evidence>
<evidence type="ECO:0000256" key="1">
    <source>
        <dbReference type="SAM" id="MobiDB-lite"/>
    </source>
</evidence>
<proteinExistence type="predicted"/>
<name>A0A6A6HUL3_9PLEO</name>
<feature type="region of interest" description="Disordered" evidence="1">
    <location>
        <begin position="1"/>
        <end position="183"/>
    </location>
</feature>
<dbReference type="GeneID" id="54583835"/>
<reference evidence="2" key="1">
    <citation type="journal article" date="2020" name="Stud. Mycol.">
        <title>101 Dothideomycetes genomes: a test case for predicting lifestyles and emergence of pathogens.</title>
        <authorList>
            <person name="Haridas S."/>
            <person name="Albert R."/>
            <person name="Binder M."/>
            <person name="Bloem J."/>
            <person name="Labutti K."/>
            <person name="Salamov A."/>
            <person name="Andreopoulos B."/>
            <person name="Baker S."/>
            <person name="Barry K."/>
            <person name="Bills G."/>
            <person name="Bluhm B."/>
            <person name="Cannon C."/>
            <person name="Castanera R."/>
            <person name="Culley D."/>
            <person name="Daum C."/>
            <person name="Ezra D."/>
            <person name="Gonzalez J."/>
            <person name="Henrissat B."/>
            <person name="Kuo A."/>
            <person name="Liang C."/>
            <person name="Lipzen A."/>
            <person name="Lutzoni F."/>
            <person name="Magnuson J."/>
            <person name="Mondo S."/>
            <person name="Nolan M."/>
            <person name="Ohm R."/>
            <person name="Pangilinan J."/>
            <person name="Park H.-J."/>
            <person name="Ramirez L."/>
            <person name="Alfaro M."/>
            <person name="Sun H."/>
            <person name="Tritt A."/>
            <person name="Yoshinaga Y."/>
            <person name="Zwiers L.-H."/>
            <person name="Turgeon B."/>
            <person name="Goodwin S."/>
            <person name="Spatafora J."/>
            <person name="Crous P."/>
            <person name="Grigoriev I."/>
        </authorList>
    </citation>
    <scope>NUCLEOTIDE SEQUENCE</scope>
    <source>
        <strain evidence="2">CBS 122368</strain>
    </source>
</reference>
<organism evidence="2 3">
    <name type="scientific">Trematosphaeria pertusa</name>
    <dbReference type="NCBI Taxonomy" id="390896"/>
    <lineage>
        <taxon>Eukaryota</taxon>
        <taxon>Fungi</taxon>
        <taxon>Dikarya</taxon>
        <taxon>Ascomycota</taxon>
        <taxon>Pezizomycotina</taxon>
        <taxon>Dothideomycetes</taxon>
        <taxon>Pleosporomycetidae</taxon>
        <taxon>Pleosporales</taxon>
        <taxon>Massarineae</taxon>
        <taxon>Trematosphaeriaceae</taxon>
        <taxon>Trematosphaeria</taxon>
    </lineage>
</organism>
<dbReference type="OrthoDB" id="3260716at2759"/>
<sequence length="183" mass="19194">MSASKNDAAVANQEGQFGSRVPGSEPLQTGGHKPGVLASESDRAPEFSAQTLPPGSAPANATYEPNPDLNNQKMYQKASETIQGADSSDVHTGLGHPGQGETSTELRHDGQHGRKKQGLGTIGLGTTEEKGDVVQGRDPEFAHQRNLPEDVPSGQRGNIGGPPAEERVPESAETVAVENKLNR</sequence>